<dbReference type="RefSeq" id="WP_243548375.1">
    <property type="nucleotide sequence ID" value="NZ_CP094532.1"/>
</dbReference>
<organism evidence="1 2">
    <name type="scientific">Chryseobacterium suipulveris</name>
    <dbReference type="NCBI Taxonomy" id="2929800"/>
    <lineage>
        <taxon>Bacteria</taxon>
        <taxon>Pseudomonadati</taxon>
        <taxon>Bacteroidota</taxon>
        <taxon>Flavobacteriia</taxon>
        <taxon>Flavobacteriales</taxon>
        <taxon>Weeksellaceae</taxon>
        <taxon>Chryseobacterium group</taxon>
        <taxon>Chryseobacterium</taxon>
    </lineage>
</organism>
<name>A0ABY4BQ60_9FLAO</name>
<accession>A0ABY4BQ60</accession>
<evidence type="ECO:0000313" key="1">
    <source>
        <dbReference type="EMBL" id="UOE40352.1"/>
    </source>
</evidence>
<dbReference type="Proteomes" id="UP000831460">
    <property type="component" value="Chromosome"/>
</dbReference>
<sequence length="100" mass="11409">MKIVILCSLFTVFSCTTISQNTVSTNPGPEKFTEMTAIKKDKCQFLLKDQSQQQYEVQNITSRIVGLKDGQKVWITYQPLRRMSQCGAQPIEITEVYQGK</sequence>
<keyword evidence="2" id="KW-1185">Reference proteome</keyword>
<dbReference type="EMBL" id="CP094532">
    <property type="protein sequence ID" value="UOE40352.1"/>
    <property type="molecule type" value="Genomic_DNA"/>
</dbReference>
<evidence type="ECO:0000313" key="2">
    <source>
        <dbReference type="Proteomes" id="UP000831460"/>
    </source>
</evidence>
<proteinExistence type="predicted"/>
<evidence type="ECO:0008006" key="3">
    <source>
        <dbReference type="Google" id="ProtNLM"/>
    </source>
</evidence>
<dbReference type="PROSITE" id="PS51257">
    <property type="entry name" value="PROKAR_LIPOPROTEIN"/>
    <property type="match status" value="1"/>
</dbReference>
<protein>
    <recommendedName>
        <fullName evidence="3">Lipoprotein</fullName>
    </recommendedName>
</protein>
<reference evidence="1 2" key="1">
    <citation type="submission" date="2022-03" db="EMBL/GenBank/DDBJ databases">
        <title>Chryseobacterium sp. isolated from particulate matters in swine house.</title>
        <authorList>
            <person name="Won M."/>
            <person name="Kim S.-J."/>
            <person name="Kwon S.-W."/>
        </authorList>
    </citation>
    <scope>NUCLEOTIDE SEQUENCE [LARGE SCALE GENOMIC DNA]</scope>
    <source>
        <strain evidence="1 2">SC2-2</strain>
    </source>
</reference>
<gene>
    <name evidence="1" type="ORF">MTP09_10590</name>
</gene>